<comment type="caution">
    <text evidence="1">The sequence shown here is derived from an EMBL/GenBank/DDBJ whole genome shotgun (WGS) entry which is preliminary data.</text>
</comment>
<name>A0A565CVY7_9BRAS</name>
<dbReference type="AlphaFoldDB" id="A0A565CVY7"/>
<dbReference type="Proteomes" id="UP000489600">
    <property type="component" value="Unassembled WGS sequence"/>
</dbReference>
<organism evidence="1 2">
    <name type="scientific">Arabis nemorensis</name>
    <dbReference type="NCBI Taxonomy" id="586526"/>
    <lineage>
        <taxon>Eukaryota</taxon>
        <taxon>Viridiplantae</taxon>
        <taxon>Streptophyta</taxon>
        <taxon>Embryophyta</taxon>
        <taxon>Tracheophyta</taxon>
        <taxon>Spermatophyta</taxon>
        <taxon>Magnoliopsida</taxon>
        <taxon>eudicotyledons</taxon>
        <taxon>Gunneridae</taxon>
        <taxon>Pentapetalae</taxon>
        <taxon>rosids</taxon>
        <taxon>malvids</taxon>
        <taxon>Brassicales</taxon>
        <taxon>Brassicaceae</taxon>
        <taxon>Arabideae</taxon>
        <taxon>Arabis</taxon>
    </lineage>
</organism>
<sequence>MEEGKANPKTMIIPTTEDIVEEIVSRDEYNNEQVCRSSSTCYTFPDPINESNHGIIQVLGSCEGLVLISFYDFSYICIINPTTREHRTLSPSLLQLRTNQPGTW</sequence>
<proteinExistence type="predicted"/>
<reference evidence="1" key="1">
    <citation type="submission" date="2019-07" db="EMBL/GenBank/DDBJ databases">
        <authorList>
            <person name="Dittberner H."/>
        </authorList>
    </citation>
    <scope>NUCLEOTIDE SEQUENCE [LARGE SCALE GENOMIC DNA]</scope>
</reference>
<keyword evidence="2" id="KW-1185">Reference proteome</keyword>
<evidence type="ECO:0000313" key="2">
    <source>
        <dbReference type="Proteomes" id="UP000489600"/>
    </source>
</evidence>
<dbReference type="OrthoDB" id="1094363at2759"/>
<protein>
    <submittedName>
        <fullName evidence="1">Uncharacterized protein</fullName>
    </submittedName>
</protein>
<gene>
    <name evidence="1" type="ORF">ANE_LOCUS28357</name>
</gene>
<evidence type="ECO:0000313" key="1">
    <source>
        <dbReference type="EMBL" id="VVB17913.1"/>
    </source>
</evidence>
<accession>A0A565CVY7</accession>
<dbReference type="EMBL" id="CABITT030000008">
    <property type="protein sequence ID" value="VVB17913.1"/>
    <property type="molecule type" value="Genomic_DNA"/>
</dbReference>